<sequence>MSTATAPAPTPPICPPQGSGCAEGYTAACLSIHAQLHPRTTTLGLEPSQTGSATPITHTLCCPRTFDGSKEGIFTFTCGVHPEVHSWSVCHSVVQKTLTETWNLAETSNTASMLTTTLLPGYNIFQPAIAPIDCILSPATSTGSQTLPTLPTTPIQTSSAAATDGTPATTQETPTTTPVPAGAAGMGDGATRVKTAVGFVFLALLGAAAL</sequence>
<keyword evidence="3" id="KW-1185">Reference proteome</keyword>
<comment type="caution">
    <text evidence="2">The sequence shown here is derived from an EMBL/GenBank/DDBJ whole genome shotgun (WGS) entry which is preliminary data.</text>
</comment>
<reference evidence="2 3" key="1">
    <citation type="submission" date="2020-05" db="EMBL/GenBank/DDBJ databases">
        <title>Identification and distribution of gene clusters putatively required for synthesis of sphingolipid metabolism inhibitors in phylogenetically diverse species of the filamentous fungus Fusarium.</title>
        <authorList>
            <person name="Kim H.-S."/>
            <person name="Busman M."/>
            <person name="Brown D.W."/>
            <person name="Divon H."/>
            <person name="Uhlig S."/>
            <person name="Proctor R.H."/>
        </authorList>
    </citation>
    <scope>NUCLEOTIDE SEQUENCE [LARGE SCALE GENOMIC DNA]</scope>
    <source>
        <strain evidence="2 3">NRRL 26131</strain>
    </source>
</reference>
<feature type="region of interest" description="Disordered" evidence="1">
    <location>
        <begin position="145"/>
        <end position="184"/>
    </location>
</feature>
<gene>
    <name evidence="2" type="ORF">FGLOB1_13234</name>
</gene>
<feature type="compositionally biased region" description="Low complexity" evidence="1">
    <location>
        <begin position="145"/>
        <end position="183"/>
    </location>
</feature>
<name>A0A8H6CYD2_9HYPO</name>
<accession>A0A8H6CYD2</accession>
<evidence type="ECO:0000256" key="1">
    <source>
        <dbReference type="SAM" id="MobiDB-lite"/>
    </source>
</evidence>
<dbReference type="Proteomes" id="UP000532311">
    <property type="component" value="Unassembled WGS sequence"/>
</dbReference>
<protein>
    <submittedName>
        <fullName evidence="2">Uncharacterized protein</fullName>
    </submittedName>
</protein>
<evidence type="ECO:0000313" key="3">
    <source>
        <dbReference type="Proteomes" id="UP000532311"/>
    </source>
</evidence>
<organism evidence="2 3">
    <name type="scientific">Fusarium globosum</name>
    <dbReference type="NCBI Taxonomy" id="78864"/>
    <lineage>
        <taxon>Eukaryota</taxon>
        <taxon>Fungi</taxon>
        <taxon>Dikarya</taxon>
        <taxon>Ascomycota</taxon>
        <taxon>Pezizomycotina</taxon>
        <taxon>Sordariomycetes</taxon>
        <taxon>Hypocreomycetidae</taxon>
        <taxon>Hypocreales</taxon>
        <taxon>Nectriaceae</taxon>
        <taxon>Fusarium</taxon>
        <taxon>Fusarium fujikuroi species complex</taxon>
    </lineage>
</organism>
<evidence type="ECO:0000313" key="2">
    <source>
        <dbReference type="EMBL" id="KAF5696808.1"/>
    </source>
</evidence>
<dbReference type="AlphaFoldDB" id="A0A8H6CYD2"/>
<dbReference type="EMBL" id="JAAQPF010000807">
    <property type="protein sequence ID" value="KAF5696808.1"/>
    <property type="molecule type" value="Genomic_DNA"/>
</dbReference>
<proteinExistence type="predicted"/>